<sequence>MKRVLAGITAVGLSGALLSGCGLATQEFRDEDTGIGTGIRTVLLSQGSGSISIRTGASPYVRRTVHHRGTGPAPRTGSRGTP</sequence>
<reference evidence="4" key="1">
    <citation type="journal article" date="2019" name="Int. J. Syst. Evol. Microbiol.">
        <title>The Global Catalogue of Microorganisms (GCM) 10K type strain sequencing project: providing services to taxonomists for standard genome sequencing and annotation.</title>
        <authorList>
            <consortium name="The Broad Institute Genomics Platform"/>
            <consortium name="The Broad Institute Genome Sequencing Center for Infectious Disease"/>
            <person name="Wu L."/>
            <person name="Ma J."/>
        </authorList>
    </citation>
    <scope>NUCLEOTIDE SEQUENCE [LARGE SCALE GENOMIC DNA]</scope>
    <source>
        <strain evidence="4">JCM 17695</strain>
    </source>
</reference>
<dbReference type="EMBL" id="JBHTEY010000004">
    <property type="protein sequence ID" value="MFC7618239.1"/>
    <property type="molecule type" value="Genomic_DNA"/>
</dbReference>
<evidence type="ECO:0000313" key="4">
    <source>
        <dbReference type="Proteomes" id="UP001596512"/>
    </source>
</evidence>
<organism evidence="3 4">
    <name type="scientific">Actinokineospora soli</name>
    <dbReference type="NCBI Taxonomy" id="1048753"/>
    <lineage>
        <taxon>Bacteria</taxon>
        <taxon>Bacillati</taxon>
        <taxon>Actinomycetota</taxon>
        <taxon>Actinomycetes</taxon>
        <taxon>Pseudonocardiales</taxon>
        <taxon>Pseudonocardiaceae</taxon>
        <taxon>Actinokineospora</taxon>
    </lineage>
</organism>
<protein>
    <submittedName>
        <fullName evidence="3">Uncharacterized protein</fullName>
    </submittedName>
</protein>
<dbReference type="PROSITE" id="PS51257">
    <property type="entry name" value="PROKAR_LIPOPROTEIN"/>
    <property type="match status" value="1"/>
</dbReference>
<feature type="signal peptide" evidence="2">
    <location>
        <begin position="1"/>
        <end position="24"/>
    </location>
</feature>
<accession>A0ABW2TYU1</accession>
<evidence type="ECO:0000256" key="2">
    <source>
        <dbReference type="SAM" id="SignalP"/>
    </source>
</evidence>
<dbReference type="Proteomes" id="UP001596512">
    <property type="component" value="Unassembled WGS sequence"/>
</dbReference>
<evidence type="ECO:0000313" key="3">
    <source>
        <dbReference type="EMBL" id="MFC7618239.1"/>
    </source>
</evidence>
<name>A0ABW2TYU1_9PSEU</name>
<keyword evidence="2" id="KW-0732">Signal</keyword>
<evidence type="ECO:0000256" key="1">
    <source>
        <dbReference type="SAM" id="MobiDB-lite"/>
    </source>
</evidence>
<gene>
    <name evidence="3" type="ORF">ACFQV2_37545</name>
</gene>
<feature type="chain" id="PRO_5047304826" evidence="2">
    <location>
        <begin position="25"/>
        <end position="82"/>
    </location>
</feature>
<comment type="caution">
    <text evidence="3">The sequence shown here is derived from an EMBL/GenBank/DDBJ whole genome shotgun (WGS) entry which is preliminary data.</text>
</comment>
<feature type="region of interest" description="Disordered" evidence="1">
    <location>
        <begin position="63"/>
        <end position="82"/>
    </location>
</feature>
<proteinExistence type="predicted"/>
<keyword evidence="4" id="KW-1185">Reference proteome</keyword>